<evidence type="ECO:0000256" key="8">
    <source>
        <dbReference type="ARBA" id="ARBA00023170"/>
    </source>
</evidence>
<feature type="transmembrane region" description="Helical" evidence="10">
    <location>
        <begin position="6"/>
        <end position="24"/>
    </location>
</feature>
<dbReference type="CDD" id="cd14966">
    <property type="entry name" value="7tmD_STE3"/>
    <property type="match status" value="1"/>
</dbReference>
<keyword evidence="7 10" id="KW-0472">Membrane</keyword>
<dbReference type="EMBL" id="JAWWNJ010000134">
    <property type="protein sequence ID" value="KAK6984782.1"/>
    <property type="molecule type" value="Genomic_DNA"/>
</dbReference>
<feature type="transmembrane region" description="Helical" evidence="10">
    <location>
        <begin position="117"/>
        <end position="138"/>
    </location>
</feature>
<dbReference type="PRINTS" id="PR00899">
    <property type="entry name" value="GPCRSTE3"/>
</dbReference>
<evidence type="ECO:0000256" key="9">
    <source>
        <dbReference type="ARBA" id="ARBA00023224"/>
    </source>
</evidence>
<sequence length="317" mass="35558">MLDALYPLFSIFSFLGFILVLIPLPWHLIQTRIPGIFFYIMWSALACLNQFVNSVVWAEDSILRAPVWCDIWDSYNIMMGASVGIPAATLCINRRLYQIASTNGSLSSNKAELRRSVLIDGLLCVFFPLVYIALQFIVQAHRFDIYEQIGCYPALYNSIPLYFLSTIWPPLISLISFAYGGLALHSSSVLTRRTTLSDSLASASITLPHYLRMLILATLSTLLTLSLGIFTIHSTATSTSTPIHPWRSLSTAPHIDSIPVLVWRSDPRLRVALEFTRWTVPVTAILFFVFSIGFAVEARTSHHHLALNSACTFLLRL</sequence>
<keyword evidence="12" id="KW-1185">Reference proteome</keyword>
<keyword evidence="3" id="KW-0589">Pheromone response</keyword>
<dbReference type="InterPro" id="IPR001499">
    <property type="entry name" value="GPCR_STE3"/>
</dbReference>
<feature type="transmembrane region" description="Helical" evidence="10">
    <location>
        <begin position="167"/>
        <end position="190"/>
    </location>
</feature>
<feature type="transmembrane region" description="Helical" evidence="10">
    <location>
        <begin position="36"/>
        <end position="57"/>
    </location>
</feature>
<feature type="transmembrane region" description="Helical" evidence="10">
    <location>
        <begin position="210"/>
        <end position="232"/>
    </location>
</feature>
<organism evidence="11 12">
    <name type="scientific">Favolaschia claudopus</name>
    <dbReference type="NCBI Taxonomy" id="2862362"/>
    <lineage>
        <taxon>Eukaryota</taxon>
        <taxon>Fungi</taxon>
        <taxon>Dikarya</taxon>
        <taxon>Basidiomycota</taxon>
        <taxon>Agaricomycotina</taxon>
        <taxon>Agaricomycetes</taxon>
        <taxon>Agaricomycetidae</taxon>
        <taxon>Agaricales</taxon>
        <taxon>Marasmiineae</taxon>
        <taxon>Mycenaceae</taxon>
        <taxon>Favolaschia</taxon>
    </lineage>
</organism>
<keyword evidence="5 10" id="KW-1133">Transmembrane helix</keyword>
<dbReference type="Pfam" id="PF02076">
    <property type="entry name" value="STE3"/>
    <property type="match status" value="1"/>
</dbReference>
<comment type="similarity">
    <text evidence="2">Belongs to the G-protein coupled receptor 4 family.</text>
</comment>
<evidence type="ECO:0000256" key="4">
    <source>
        <dbReference type="ARBA" id="ARBA00022692"/>
    </source>
</evidence>
<evidence type="ECO:0000256" key="1">
    <source>
        <dbReference type="ARBA" id="ARBA00004141"/>
    </source>
</evidence>
<reference evidence="11 12" key="1">
    <citation type="journal article" date="2024" name="J Genomics">
        <title>Draft genome sequencing and assembly of Favolaschia claudopus CIRM-BRFM 2984 isolated from oak limbs.</title>
        <authorList>
            <person name="Navarro D."/>
            <person name="Drula E."/>
            <person name="Chaduli D."/>
            <person name="Cazenave R."/>
            <person name="Ahrendt S."/>
            <person name="Wang J."/>
            <person name="Lipzen A."/>
            <person name="Daum C."/>
            <person name="Barry K."/>
            <person name="Grigoriev I.V."/>
            <person name="Favel A."/>
            <person name="Rosso M.N."/>
            <person name="Martin F."/>
        </authorList>
    </citation>
    <scope>NUCLEOTIDE SEQUENCE [LARGE SCALE GENOMIC DNA]</scope>
    <source>
        <strain evidence="11 12">CIRM-BRFM 2984</strain>
    </source>
</reference>
<dbReference type="GO" id="GO:0000750">
    <property type="term" value="P:pheromone-dependent signal transduction involved in conjugation with cellular fusion"/>
    <property type="evidence" value="ECO:0007669"/>
    <property type="project" value="TreeGrafter"/>
</dbReference>
<feature type="non-terminal residue" evidence="11">
    <location>
        <position position="317"/>
    </location>
</feature>
<dbReference type="PRINTS" id="PR00901">
    <property type="entry name" value="PHEROMONEBAR"/>
</dbReference>
<keyword evidence="8 11" id="KW-0675">Receptor</keyword>
<comment type="subcellular location">
    <subcellularLocation>
        <location evidence="1">Membrane</location>
        <topology evidence="1">Multi-pass membrane protein</topology>
    </subcellularLocation>
</comment>
<keyword evidence="6" id="KW-0297">G-protein coupled receptor</keyword>
<evidence type="ECO:0000256" key="2">
    <source>
        <dbReference type="ARBA" id="ARBA00011085"/>
    </source>
</evidence>
<protein>
    <submittedName>
        <fullName evidence="11">Pheromone receptor STE3.3.1</fullName>
    </submittedName>
</protein>
<accession>A0AAV9ZKP2</accession>
<comment type="caution">
    <text evidence="11">The sequence shown here is derived from an EMBL/GenBank/DDBJ whole genome shotgun (WGS) entry which is preliminary data.</text>
</comment>
<evidence type="ECO:0000313" key="12">
    <source>
        <dbReference type="Proteomes" id="UP001362999"/>
    </source>
</evidence>
<evidence type="ECO:0000256" key="6">
    <source>
        <dbReference type="ARBA" id="ARBA00023040"/>
    </source>
</evidence>
<feature type="transmembrane region" description="Helical" evidence="10">
    <location>
        <begin position="77"/>
        <end position="96"/>
    </location>
</feature>
<feature type="transmembrane region" description="Helical" evidence="10">
    <location>
        <begin position="278"/>
        <end position="296"/>
    </location>
</feature>
<keyword evidence="9" id="KW-0807">Transducer</keyword>
<evidence type="ECO:0000256" key="10">
    <source>
        <dbReference type="SAM" id="Phobius"/>
    </source>
</evidence>
<evidence type="ECO:0000256" key="7">
    <source>
        <dbReference type="ARBA" id="ARBA00023136"/>
    </source>
</evidence>
<proteinExistence type="inferred from homology"/>
<evidence type="ECO:0000256" key="3">
    <source>
        <dbReference type="ARBA" id="ARBA00022507"/>
    </source>
</evidence>
<gene>
    <name evidence="11" type="ORF">R3P38DRAFT_2369149</name>
</gene>
<dbReference type="GO" id="GO:0005886">
    <property type="term" value="C:plasma membrane"/>
    <property type="evidence" value="ECO:0007669"/>
    <property type="project" value="TreeGrafter"/>
</dbReference>
<dbReference type="AlphaFoldDB" id="A0AAV9ZKP2"/>
<dbReference type="PANTHER" id="PTHR28097">
    <property type="entry name" value="PHEROMONE A FACTOR RECEPTOR"/>
    <property type="match status" value="1"/>
</dbReference>
<dbReference type="Proteomes" id="UP001362999">
    <property type="component" value="Unassembled WGS sequence"/>
</dbReference>
<name>A0AAV9ZKP2_9AGAR</name>
<dbReference type="PANTHER" id="PTHR28097:SF1">
    <property type="entry name" value="PHEROMONE A FACTOR RECEPTOR"/>
    <property type="match status" value="1"/>
</dbReference>
<evidence type="ECO:0000313" key="11">
    <source>
        <dbReference type="EMBL" id="KAK6984782.1"/>
    </source>
</evidence>
<keyword evidence="4 10" id="KW-0812">Transmembrane</keyword>
<dbReference type="InterPro" id="IPR000481">
    <property type="entry name" value="GPCR_Pheromne_B_alpha_rcpt"/>
</dbReference>
<evidence type="ECO:0000256" key="5">
    <source>
        <dbReference type="ARBA" id="ARBA00022989"/>
    </source>
</evidence>
<dbReference type="GO" id="GO:0004934">
    <property type="term" value="F:mating-type alpha-factor pheromone receptor activity"/>
    <property type="evidence" value="ECO:0007669"/>
    <property type="project" value="InterPro"/>
</dbReference>